<dbReference type="Proteomes" id="UP000290289">
    <property type="component" value="Chromosome 9"/>
</dbReference>
<sequence length="112" mass="12302">MNSDCKELGELPFFSSFWFVPFLFFTGKVTKAATRPKVSSDIKLKVHRKERGGVFTSCPLPLIFSRAAMGLDSSKAESYNASTCCVHDAAGSLTPADMIVSLKTFISRRSVE</sequence>
<keyword evidence="1" id="KW-0472">Membrane</keyword>
<reference evidence="2 3" key="1">
    <citation type="submission" date="2018-10" db="EMBL/GenBank/DDBJ databases">
        <title>A high-quality apple genome assembly.</title>
        <authorList>
            <person name="Hu J."/>
        </authorList>
    </citation>
    <scope>NUCLEOTIDE SEQUENCE [LARGE SCALE GENOMIC DNA]</scope>
    <source>
        <strain evidence="3">cv. HFTH1</strain>
        <tissue evidence="2">Young leaf</tissue>
    </source>
</reference>
<evidence type="ECO:0000256" key="1">
    <source>
        <dbReference type="SAM" id="Phobius"/>
    </source>
</evidence>
<organism evidence="2 3">
    <name type="scientific">Malus domestica</name>
    <name type="common">Apple</name>
    <name type="synonym">Pyrus malus</name>
    <dbReference type="NCBI Taxonomy" id="3750"/>
    <lineage>
        <taxon>Eukaryota</taxon>
        <taxon>Viridiplantae</taxon>
        <taxon>Streptophyta</taxon>
        <taxon>Embryophyta</taxon>
        <taxon>Tracheophyta</taxon>
        <taxon>Spermatophyta</taxon>
        <taxon>Magnoliopsida</taxon>
        <taxon>eudicotyledons</taxon>
        <taxon>Gunneridae</taxon>
        <taxon>Pentapetalae</taxon>
        <taxon>rosids</taxon>
        <taxon>fabids</taxon>
        <taxon>Rosales</taxon>
        <taxon>Rosaceae</taxon>
        <taxon>Amygdaloideae</taxon>
        <taxon>Maleae</taxon>
        <taxon>Malus</taxon>
    </lineage>
</organism>
<dbReference type="AlphaFoldDB" id="A0A498J2X3"/>
<protein>
    <submittedName>
        <fullName evidence="2">Uncharacterized protein</fullName>
    </submittedName>
</protein>
<keyword evidence="3" id="KW-1185">Reference proteome</keyword>
<evidence type="ECO:0000313" key="2">
    <source>
        <dbReference type="EMBL" id="RXH89830.1"/>
    </source>
</evidence>
<accession>A0A498J2X3</accession>
<feature type="transmembrane region" description="Helical" evidence="1">
    <location>
        <begin position="12"/>
        <end position="30"/>
    </location>
</feature>
<evidence type="ECO:0000313" key="3">
    <source>
        <dbReference type="Proteomes" id="UP000290289"/>
    </source>
</evidence>
<comment type="caution">
    <text evidence="2">The sequence shown here is derived from an EMBL/GenBank/DDBJ whole genome shotgun (WGS) entry which is preliminary data.</text>
</comment>
<name>A0A498J2X3_MALDO</name>
<proteinExistence type="predicted"/>
<gene>
    <name evidence="2" type="ORF">DVH24_032187</name>
</gene>
<keyword evidence="1" id="KW-1133">Transmembrane helix</keyword>
<dbReference type="EMBL" id="RDQH01000335">
    <property type="protein sequence ID" value="RXH89830.1"/>
    <property type="molecule type" value="Genomic_DNA"/>
</dbReference>
<keyword evidence="1" id="KW-0812">Transmembrane</keyword>